<keyword evidence="4" id="KW-0804">Transcription</keyword>
<accession>A0A8G1EA46</accession>
<dbReference type="GO" id="GO:0006351">
    <property type="term" value="P:DNA-templated transcription"/>
    <property type="evidence" value="ECO:0007669"/>
    <property type="project" value="TreeGrafter"/>
</dbReference>
<keyword evidence="2" id="KW-0805">Transcription regulation</keyword>
<reference evidence="6" key="1">
    <citation type="submission" date="2021-02" db="EMBL/GenBank/DDBJ databases">
        <title>Rhodobacter shimadae sp. nov., an aerobic anoxygenic phototrophic bacterium isolated from a hot spring.</title>
        <authorList>
            <person name="Muramatsu S."/>
            <person name="Haruta S."/>
            <person name="Hirose S."/>
            <person name="Hanada S."/>
        </authorList>
    </citation>
    <scope>NUCLEOTIDE SEQUENCE</scope>
    <source>
        <strain evidence="6">N10</strain>
    </source>
</reference>
<dbReference type="Pfam" id="PF00126">
    <property type="entry name" value="HTH_1"/>
    <property type="match status" value="1"/>
</dbReference>
<dbReference type="KEGG" id="nsm:JO391_10610"/>
<evidence type="ECO:0000259" key="5">
    <source>
        <dbReference type="PROSITE" id="PS50931"/>
    </source>
</evidence>
<protein>
    <submittedName>
        <fullName evidence="6">LysR family transcriptional regulator</fullName>
    </submittedName>
</protein>
<organism evidence="6 7">
    <name type="scientific">Neotabrizicola shimadae</name>
    <dbReference type="NCBI Taxonomy" id="2807096"/>
    <lineage>
        <taxon>Bacteria</taxon>
        <taxon>Pseudomonadati</taxon>
        <taxon>Pseudomonadota</taxon>
        <taxon>Alphaproteobacteria</taxon>
        <taxon>Rhodobacterales</taxon>
        <taxon>Paracoccaceae</taxon>
        <taxon>Neotabrizicola</taxon>
    </lineage>
</organism>
<keyword evidence="3" id="KW-0238">DNA-binding</keyword>
<feature type="domain" description="HTH lysR-type" evidence="5">
    <location>
        <begin position="8"/>
        <end position="59"/>
    </location>
</feature>
<comment type="similarity">
    <text evidence="1">Belongs to the LysR transcriptional regulatory family.</text>
</comment>
<name>A0A8G1EA46_9RHOB</name>
<dbReference type="Gene3D" id="3.40.190.290">
    <property type="match status" value="1"/>
</dbReference>
<proteinExistence type="inferred from homology"/>
<dbReference type="GO" id="GO:0003700">
    <property type="term" value="F:DNA-binding transcription factor activity"/>
    <property type="evidence" value="ECO:0007669"/>
    <property type="project" value="InterPro"/>
</dbReference>
<keyword evidence="7" id="KW-1185">Reference proteome</keyword>
<dbReference type="EMBL" id="CP069370">
    <property type="protein sequence ID" value="QYZ68245.1"/>
    <property type="molecule type" value="Genomic_DNA"/>
</dbReference>
<dbReference type="InterPro" id="IPR036388">
    <property type="entry name" value="WH-like_DNA-bd_sf"/>
</dbReference>
<dbReference type="PANTHER" id="PTHR30537">
    <property type="entry name" value="HTH-TYPE TRANSCRIPTIONAL REGULATOR"/>
    <property type="match status" value="1"/>
</dbReference>
<gene>
    <name evidence="6" type="ORF">JO391_10610</name>
</gene>
<dbReference type="Gene3D" id="1.10.10.10">
    <property type="entry name" value="Winged helix-like DNA-binding domain superfamily/Winged helix DNA-binding domain"/>
    <property type="match status" value="1"/>
</dbReference>
<dbReference type="RefSeq" id="WP_220660469.1">
    <property type="nucleotide sequence ID" value="NZ_CP069370.1"/>
</dbReference>
<dbReference type="InterPro" id="IPR000847">
    <property type="entry name" value="LysR_HTH_N"/>
</dbReference>
<evidence type="ECO:0000256" key="3">
    <source>
        <dbReference type="ARBA" id="ARBA00023125"/>
    </source>
</evidence>
<dbReference type="Pfam" id="PF03466">
    <property type="entry name" value="LysR_substrate"/>
    <property type="match status" value="1"/>
</dbReference>
<evidence type="ECO:0000256" key="1">
    <source>
        <dbReference type="ARBA" id="ARBA00009437"/>
    </source>
</evidence>
<dbReference type="GO" id="GO:0043565">
    <property type="term" value="F:sequence-specific DNA binding"/>
    <property type="evidence" value="ECO:0007669"/>
    <property type="project" value="TreeGrafter"/>
</dbReference>
<dbReference type="FunFam" id="1.10.10.10:FF:000001">
    <property type="entry name" value="LysR family transcriptional regulator"/>
    <property type="match status" value="1"/>
</dbReference>
<evidence type="ECO:0000256" key="2">
    <source>
        <dbReference type="ARBA" id="ARBA00023015"/>
    </source>
</evidence>
<dbReference type="InterPro" id="IPR058163">
    <property type="entry name" value="LysR-type_TF_proteobact-type"/>
</dbReference>
<sequence>MERLPAERMFMKVVETGSFAEAARRLRTSSGQASKLVARLEADLGVKLLHRTTRALSLTEAGQEYADRLRGLIEGFDELEAEMRQAAVVPRGRLRLTAPLSFGTLRLAPMLARFAVAWPEIALDVQFTDRFVNLVDEGFDAAVRVGTPSDATLTGRRLGRAEMVVLAATAYLASRGEPVEPGDLAKHDCIQDTNMRDPMHWSFAGGRRVAVTGRLSLSNASACLAAAEAGLGIAYVPDFVCADSLTQGRVRPILTGDLPPPMAIHLLWPSGRHVPPKLRALIDALVKEFRAEA</sequence>
<evidence type="ECO:0000313" key="6">
    <source>
        <dbReference type="EMBL" id="QYZ68245.1"/>
    </source>
</evidence>
<dbReference type="InterPro" id="IPR036390">
    <property type="entry name" value="WH_DNA-bd_sf"/>
</dbReference>
<dbReference type="PROSITE" id="PS50931">
    <property type="entry name" value="HTH_LYSR"/>
    <property type="match status" value="1"/>
</dbReference>
<dbReference type="InterPro" id="IPR005119">
    <property type="entry name" value="LysR_subst-bd"/>
</dbReference>
<dbReference type="AlphaFoldDB" id="A0A8G1EA46"/>
<dbReference type="SUPFAM" id="SSF53850">
    <property type="entry name" value="Periplasmic binding protein-like II"/>
    <property type="match status" value="1"/>
</dbReference>
<dbReference type="Proteomes" id="UP000826300">
    <property type="component" value="Chromosome"/>
</dbReference>
<evidence type="ECO:0000313" key="7">
    <source>
        <dbReference type="Proteomes" id="UP000826300"/>
    </source>
</evidence>
<dbReference type="CDD" id="cd08422">
    <property type="entry name" value="PBP2_CrgA_like"/>
    <property type="match status" value="1"/>
</dbReference>
<dbReference type="PANTHER" id="PTHR30537:SF5">
    <property type="entry name" value="HTH-TYPE TRANSCRIPTIONAL ACTIVATOR TTDR-RELATED"/>
    <property type="match status" value="1"/>
</dbReference>
<dbReference type="SUPFAM" id="SSF46785">
    <property type="entry name" value="Winged helix' DNA-binding domain"/>
    <property type="match status" value="1"/>
</dbReference>
<evidence type="ECO:0000256" key="4">
    <source>
        <dbReference type="ARBA" id="ARBA00023163"/>
    </source>
</evidence>